<dbReference type="InterPro" id="IPR010982">
    <property type="entry name" value="Lambda_DNA-bd_dom_sf"/>
</dbReference>
<evidence type="ECO:0000313" key="3">
    <source>
        <dbReference type="Proteomes" id="UP001207626"/>
    </source>
</evidence>
<gene>
    <name evidence="2" type="ORF">M5X09_14835</name>
</gene>
<evidence type="ECO:0000259" key="1">
    <source>
        <dbReference type="PROSITE" id="PS50943"/>
    </source>
</evidence>
<dbReference type="SUPFAM" id="SSF47413">
    <property type="entry name" value="lambda repressor-like DNA-binding domains"/>
    <property type="match status" value="1"/>
</dbReference>
<sequence>MSAVAAKPATLGELIQCYRQKKDISLSKLQELIGIDKSSLSRIENGEVKRPDFNIIQSIAAELDIPSDDIVELYIEIGHKSDVVFSFLQKALEAPSNVSLITKIAAKFLESSNEDSLDLVEKLYQTTDSIEDASIQLSLFNLIIDYSRAHGIMPYIAKGLYRKYMIERNDFSQLSQTYQSGKYILDYANFLNEREKIIAHYSLAVHAYSLMLYDESIKFSEFVIKNDTGKYKPYAINNIIFCYYNLKRFEESEQYLEEYKKFDLPCAVENSELFKGFVSAKTGDIKLCLHQLNEYLKHSSEYNLVYVVSELCSLYIRANDPSSALQLLQYEEEMENSLQDTRTTPDKRAKLAYFYQLVGNVLLEEDSVDRAFDYYLKSVVEYMRIGLYDNAFESITLINQAIIKGAARLDVELVKKINSMYMQVINKNY</sequence>
<reference evidence="2 3" key="1">
    <citation type="submission" date="2022-05" db="EMBL/GenBank/DDBJ databases">
        <title>Genome Sequencing of Bee-Associated Microbes.</title>
        <authorList>
            <person name="Dunlap C."/>
        </authorList>
    </citation>
    <scope>NUCLEOTIDE SEQUENCE [LARGE SCALE GENOMIC DNA]</scope>
    <source>
        <strain evidence="2 3">NRRL NRS-1438</strain>
    </source>
</reference>
<dbReference type="PROSITE" id="PS50943">
    <property type="entry name" value="HTH_CROC1"/>
    <property type="match status" value="1"/>
</dbReference>
<dbReference type="RefSeq" id="WP_087435836.1">
    <property type="nucleotide sequence ID" value="NZ_JAMDLV010000019.1"/>
</dbReference>
<dbReference type="Pfam" id="PF01381">
    <property type="entry name" value="HTH_3"/>
    <property type="match status" value="1"/>
</dbReference>
<name>A0ABT4DUE6_9BACL</name>
<dbReference type="Proteomes" id="UP001207626">
    <property type="component" value="Unassembled WGS sequence"/>
</dbReference>
<dbReference type="InterPro" id="IPR011990">
    <property type="entry name" value="TPR-like_helical_dom_sf"/>
</dbReference>
<dbReference type="InterPro" id="IPR001387">
    <property type="entry name" value="Cro/C1-type_HTH"/>
</dbReference>
<keyword evidence="3" id="KW-1185">Reference proteome</keyword>
<proteinExistence type="predicted"/>
<accession>A0ABT4DUE6</accession>
<protein>
    <submittedName>
        <fullName evidence="2">Helix-turn-helix domain-containing protein</fullName>
    </submittedName>
</protein>
<dbReference type="Gene3D" id="1.25.40.10">
    <property type="entry name" value="Tetratricopeptide repeat domain"/>
    <property type="match status" value="1"/>
</dbReference>
<dbReference type="Gene3D" id="1.10.260.40">
    <property type="entry name" value="lambda repressor-like DNA-binding domains"/>
    <property type="match status" value="1"/>
</dbReference>
<evidence type="ECO:0000313" key="2">
    <source>
        <dbReference type="EMBL" id="MCY9520931.1"/>
    </source>
</evidence>
<dbReference type="CDD" id="cd00093">
    <property type="entry name" value="HTH_XRE"/>
    <property type="match status" value="1"/>
</dbReference>
<comment type="caution">
    <text evidence="2">The sequence shown here is derived from an EMBL/GenBank/DDBJ whole genome shotgun (WGS) entry which is preliminary data.</text>
</comment>
<feature type="domain" description="HTH cro/C1-type" evidence="1">
    <location>
        <begin position="18"/>
        <end position="70"/>
    </location>
</feature>
<dbReference type="SMART" id="SM00530">
    <property type="entry name" value="HTH_XRE"/>
    <property type="match status" value="1"/>
</dbReference>
<dbReference type="SUPFAM" id="SSF48452">
    <property type="entry name" value="TPR-like"/>
    <property type="match status" value="1"/>
</dbReference>
<dbReference type="EMBL" id="JAMDLW010000020">
    <property type="protein sequence ID" value="MCY9520931.1"/>
    <property type="molecule type" value="Genomic_DNA"/>
</dbReference>
<organism evidence="2 3">
    <name type="scientific">Paenibacillus apiarius</name>
    <dbReference type="NCBI Taxonomy" id="46240"/>
    <lineage>
        <taxon>Bacteria</taxon>
        <taxon>Bacillati</taxon>
        <taxon>Bacillota</taxon>
        <taxon>Bacilli</taxon>
        <taxon>Bacillales</taxon>
        <taxon>Paenibacillaceae</taxon>
        <taxon>Paenibacillus</taxon>
    </lineage>
</organism>